<dbReference type="EMBL" id="UAQP01000014">
    <property type="protein sequence ID" value="SPU54553.1"/>
    <property type="molecule type" value="Genomic_DNA"/>
</dbReference>
<dbReference type="AlphaFoldDB" id="A0A2X1BB57"/>
<reference evidence="1 2" key="1">
    <citation type="submission" date="2018-06" db="EMBL/GenBank/DDBJ databases">
        <authorList>
            <consortium name="Pathogen Informatics"/>
            <person name="Doyle S."/>
        </authorList>
    </citation>
    <scope>NUCLEOTIDE SEQUENCE [LARGE SCALE GENOMIC DNA]</scope>
    <source>
        <strain evidence="1 2">NCTC11166</strain>
    </source>
</reference>
<proteinExistence type="predicted"/>
<evidence type="ECO:0000313" key="1">
    <source>
        <dbReference type="EMBL" id="SPU54553.1"/>
    </source>
</evidence>
<dbReference type="Proteomes" id="UP000251186">
    <property type="component" value="Unassembled WGS sequence"/>
</dbReference>
<organism evidence="1 2">
    <name type="scientific">Brevundimonas vesicularis</name>
    <name type="common">Pseudomonas vesicularis</name>
    <dbReference type="NCBI Taxonomy" id="41276"/>
    <lineage>
        <taxon>Bacteria</taxon>
        <taxon>Pseudomonadati</taxon>
        <taxon>Pseudomonadota</taxon>
        <taxon>Alphaproteobacteria</taxon>
        <taxon>Caulobacterales</taxon>
        <taxon>Caulobacteraceae</taxon>
        <taxon>Brevundimonas</taxon>
    </lineage>
</organism>
<gene>
    <name evidence="1" type="ORF">NCTC11166_01936</name>
</gene>
<name>A0A2X1BB57_BREVE</name>
<sequence length="129" mass="14144">MLCMNTLADVAGVISDPDLDDDLRTLIAHRGWQAYADHPSCLSEDARIVVIQGGDTADVINTAVGFPITGDDGEEPTYDTLDDHGLWFEIIYRGRCGRDTVVFVENGPGTEMGLHHLCLVHFWTEVGGR</sequence>
<dbReference type="RefSeq" id="WP_146756736.1">
    <property type="nucleotide sequence ID" value="NZ_UAQP01000014.1"/>
</dbReference>
<evidence type="ECO:0000313" key="2">
    <source>
        <dbReference type="Proteomes" id="UP000251186"/>
    </source>
</evidence>
<protein>
    <submittedName>
        <fullName evidence="1">Uncharacterized protein</fullName>
    </submittedName>
</protein>
<accession>A0A2X1BB57</accession>